<dbReference type="GO" id="GO:0000139">
    <property type="term" value="C:Golgi membrane"/>
    <property type="evidence" value="ECO:0007669"/>
    <property type="project" value="TreeGrafter"/>
</dbReference>
<dbReference type="InterPro" id="IPR042568">
    <property type="entry name" value="QSOX_FAD-bd_sf"/>
</dbReference>
<evidence type="ECO:0000256" key="3">
    <source>
        <dbReference type="ARBA" id="ARBA00022729"/>
    </source>
</evidence>
<dbReference type="InterPro" id="IPR039798">
    <property type="entry name" value="Sulfhydryl_oxidase"/>
</dbReference>
<dbReference type="PANTHER" id="PTHR22897">
    <property type="entry name" value="QUIESCIN Q6-RELATED SULFHYDRYL OXIDASE"/>
    <property type="match status" value="1"/>
</dbReference>
<dbReference type="PROSITE" id="PS51324">
    <property type="entry name" value="ERV_ALR"/>
    <property type="match status" value="1"/>
</dbReference>
<dbReference type="PANTHER" id="PTHR22897:SF8">
    <property type="entry name" value="SULFHYDRYL OXIDASE"/>
    <property type="match status" value="1"/>
</dbReference>
<dbReference type="EMBL" id="CAJNOK010013584">
    <property type="protein sequence ID" value="CAF1187375.1"/>
    <property type="molecule type" value="Genomic_DNA"/>
</dbReference>
<evidence type="ECO:0000256" key="4">
    <source>
        <dbReference type="ARBA" id="ARBA00022827"/>
    </source>
</evidence>
<evidence type="ECO:0000313" key="10">
    <source>
        <dbReference type="EMBL" id="CAF1187375.1"/>
    </source>
</evidence>
<gene>
    <name evidence="9" type="ORF">GPM918_LOCUS8185</name>
    <name evidence="10" type="ORF">OVA965_LOCUS23362</name>
    <name evidence="11" type="ORF">SRO942_LOCUS8185</name>
    <name evidence="12" type="ORF">TMI583_LOCUS24079</name>
</gene>
<name>A0A813Z261_9BILA</name>
<dbReference type="GO" id="GO:0005615">
    <property type="term" value="C:extracellular space"/>
    <property type="evidence" value="ECO:0007669"/>
    <property type="project" value="TreeGrafter"/>
</dbReference>
<evidence type="ECO:0000313" key="13">
    <source>
        <dbReference type="Proteomes" id="UP000663829"/>
    </source>
</evidence>
<dbReference type="Gene3D" id="1.20.120.310">
    <property type="entry name" value="ERV/ALR sulfhydryl oxidase domain"/>
    <property type="match status" value="1"/>
</dbReference>
<dbReference type="EMBL" id="CAJNOQ010001398">
    <property type="protein sequence ID" value="CAF0892240.1"/>
    <property type="molecule type" value="Genomic_DNA"/>
</dbReference>
<evidence type="ECO:0000313" key="9">
    <source>
        <dbReference type="EMBL" id="CAF0892240.1"/>
    </source>
</evidence>
<dbReference type="Proteomes" id="UP000677228">
    <property type="component" value="Unassembled WGS sequence"/>
</dbReference>
<dbReference type="InterPro" id="IPR017905">
    <property type="entry name" value="ERV/ALR_sulphydryl_oxidase"/>
</dbReference>
<dbReference type="EMBL" id="CAJOBA010035112">
    <property type="protein sequence ID" value="CAF3998363.1"/>
    <property type="molecule type" value="Genomic_DNA"/>
</dbReference>
<keyword evidence="5 7" id="KW-0560">Oxidoreductase</keyword>
<dbReference type="GO" id="GO:0003756">
    <property type="term" value="F:protein disulfide isomerase activity"/>
    <property type="evidence" value="ECO:0007669"/>
    <property type="project" value="TreeGrafter"/>
</dbReference>
<dbReference type="Proteomes" id="UP000681722">
    <property type="component" value="Unassembled WGS sequence"/>
</dbReference>
<evidence type="ECO:0000313" key="11">
    <source>
        <dbReference type="EMBL" id="CAF3676279.1"/>
    </source>
</evidence>
<sequence>MWLIFNYLHDCGACLSYTKSYEKFGHYAAGWSKYVQIGAVDCRVEDIICIDKFYPTWRIFCPLKNSTIPLQTDDHPMIEDLIKTAIQKLNDVANDCYGENWPIKNEIKPSSPDDLNRFFPSNITTLKLFVSDDPVAYTMYTLNNSETIDKEPVYRISEQNSVTNNQDNDVEMSGFFFSIQTKIEPFALSNDSHDDSTKEINLPKLSDVNLNDDPKQRPYVEDIDSTIVQMFTKGEIRRKLPSMTSKLKDWLSLLNTYYPGGEVVKKFISNLNDFTKNTDRLNASELTKYINNSNVKLPGINYKHCNGSSPAYRGYTCGLWTLFHAMTVKQAVQFENTK</sequence>
<comment type="caution">
    <text evidence="9">The sequence shown here is derived from an EMBL/GenBank/DDBJ whole genome shotgun (WGS) entry which is preliminary data.</text>
</comment>
<dbReference type="Proteomes" id="UP000663829">
    <property type="component" value="Unassembled WGS sequence"/>
</dbReference>
<evidence type="ECO:0000259" key="8">
    <source>
        <dbReference type="PROSITE" id="PS51324"/>
    </source>
</evidence>
<evidence type="ECO:0000256" key="2">
    <source>
        <dbReference type="ARBA" id="ARBA00022630"/>
    </source>
</evidence>
<dbReference type="AlphaFoldDB" id="A0A813Z261"/>
<organism evidence="9 13">
    <name type="scientific">Didymodactylos carnosus</name>
    <dbReference type="NCBI Taxonomy" id="1234261"/>
    <lineage>
        <taxon>Eukaryota</taxon>
        <taxon>Metazoa</taxon>
        <taxon>Spiralia</taxon>
        <taxon>Gnathifera</taxon>
        <taxon>Rotifera</taxon>
        <taxon>Eurotatoria</taxon>
        <taxon>Bdelloidea</taxon>
        <taxon>Philodinida</taxon>
        <taxon>Philodinidae</taxon>
        <taxon>Didymodactylos</taxon>
    </lineage>
</organism>
<dbReference type="Gene3D" id="1.20.120.1960">
    <property type="entry name" value="QSOX sulfhydryl oxidase domain"/>
    <property type="match status" value="1"/>
</dbReference>
<dbReference type="EC" id="1.8.3.2" evidence="7"/>
<keyword evidence="3" id="KW-0732">Signal</keyword>
<comment type="cofactor">
    <cofactor evidence="1 7">
        <name>FAD</name>
        <dbReference type="ChEBI" id="CHEBI:57692"/>
    </cofactor>
</comment>
<keyword evidence="4 7" id="KW-0274">FAD</keyword>
<proteinExistence type="predicted"/>
<keyword evidence="13" id="KW-1185">Reference proteome</keyword>
<evidence type="ECO:0000256" key="5">
    <source>
        <dbReference type="ARBA" id="ARBA00023002"/>
    </source>
</evidence>
<evidence type="ECO:0000256" key="6">
    <source>
        <dbReference type="ARBA" id="ARBA00023157"/>
    </source>
</evidence>
<dbReference type="Gene3D" id="3.40.30.10">
    <property type="entry name" value="Glutaredoxin"/>
    <property type="match status" value="1"/>
</dbReference>
<accession>A0A813Z261</accession>
<protein>
    <recommendedName>
        <fullName evidence="7">Sulfhydryl oxidase</fullName>
        <ecNumber evidence="7">1.8.3.2</ecNumber>
    </recommendedName>
</protein>
<dbReference type="GO" id="GO:0006457">
    <property type="term" value="P:protein folding"/>
    <property type="evidence" value="ECO:0007669"/>
    <property type="project" value="TreeGrafter"/>
</dbReference>
<dbReference type="GO" id="GO:0016971">
    <property type="term" value="F:flavin-dependent sulfhydryl oxidase activity"/>
    <property type="evidence" value="ECO:0007669"/>
    <property type="project" value="InterPro"/>
</dbReference>
<evidence type="ECO:0000256" key="7">
    <source>
        <dbReference type="RuleBase" id="RU371123"/>
    </source>
</evidence>
<dbReference type="EMBL" id="CAJOBC010001398">
    <property type="protein sequence ID" value="CAF3676279.1"/>
    <property type="molecule type" value="Genomic_DNA"/>
</dbReference>
<dbReference type="InterPro" id="IPR036774">
    <property type="entry name" value="ERV/ALR_sulphydryl_oxid_sf"/>
</dbReference>
<comment type="catalytic activity">
    <reaction evidence="7">
        <text>2 R'C(R)SH + O2 = R'C(R)S-S(R)CR' + H2O2</text>
        <dbReference type="Rhea" id="RHEA:17357"/>
        <dbReference type="ChEBI" id="CHEBI:15379"/>
        <dbReference type="ChEBI" id="CHEBI:16240"/>
        <dbReference type="ChEBI" id="CHEBI:16520"/>
        <dbReference type="ChEBI" id="CHEBI:17412"/>
        <dbReference type="EC" id="1.8.3.2"/>
    </reaction>
</comment>
<reference evidence="9" key="1">
    <citation type="submission" date="2021-02" db="EMBL/GenBank/DDBJ databases">
        <authorList>
            <person name="Nowell W R."/>
        </authorList>
    </citation>
    <scope>NUCLEOTIDE SEQUENCE</scope>
</reference>
<keyword evidence="2 7" id="KW-0285">Flavoprotein</keyword>
<feature type="domain" description="ERV/ALR sulfhydryl oxidase" evidence="8">
    <location>
        <begin position="308"/>
        <end position="338"/>
    </location>
</feature>
<dbReference type="Proteomes" id="UP000682733">
    <property type="component" value="Unassembled WGS sequence"/>
</dbReference>
<keyword evidence="6" id="KW-1015">Disulfide bond</keyword>
<evidence type="ECO:0000256" key="1">
    <source>
        <dbReference type="ARBA" id="ARBA00001974"/>
    </source>
</evidence>
<dbReference type="OrthoDB" id="59470at2759"/>
<evidence type="ECO:0000313" key="12">
    <source>
        <dbReference type="EMBL" id="CAF3998363.1"/>
    </source>
</evidence>
<feature type="non-terminal residue" evidence="9">
    <location>
        <position position="338"/>
    </location>
</feature>